<gene>
    <name evidence="2" type="ORF">SR882_00710</name>
</gene>
<dbReference type="EMBL" id="CP140153">
    <property type="protein sequence ID" value="WQH16449.1"/>
    <property type="molecule type" value="Genomic_DNA"/>
</dbReference>
<accession>A0ABZ0YY15</accession>
<organism evidence="2 3">
    <name type="scientific">Guyparkeria halophila</name>
    <dbReference type="NCBI Taxonomy" id="47960"/>
    <lineage>
        <taxon>Bacteria</taxon>
        <taxon>Pseudomonadati</taxon>
        <taxon>Pseudomonadota</taxon>
        <taxon>Gammaproteobacteria</taxon>
        <taxon>Chromatiales</taxon>
        <taxon>Thioalkalibacteraceae</taxon>
        <taxon>Guyparkeria</taxon>
    </lineage>
</organism>
<keyword evidence="3" id="KW-1185">Reference proteome</keyword>
<evidence type="ECO:0000313" key="2">
    <source>
        <dbReference type="EMBL" id="WQH16449.1"/>
    </source>
</evidence>
<name>A0ABZ0YY15_9GAMM</name>
<protein>
    <recommendedName>
        <fullName evidence="4">Cytochrome C</fullName>
    </recommendedName>
</protein>
<feature type="signal peptide" evidence="1">
    <location>
        <begin position="1"/>
        <end position="38"/>
    </location>
</feature>
<dbReference type="SUPFAM" id="SSF47175">
    <property type="entry name" value="Cytochromes"/>
    <property type="match status" value="1"/>
</dbReference>
<reference evidence="2 3" key="1">
    <citation type="submission" date="2023-11" db="EMBL/GenBank/DDBJ databases">
        <title>MicrobeMod: A computational toolkit for identifying prokaryotic methylation and restriction-modification with nanopore sequencing.</title>
        <authorList>
            <person name="Crits-Christoph A."/>
            <person name="Kang S.C."/>
            <person name="Lee H."/>
            <person name="Ostrov N."/>
        </authorList>
    </citation>
    <scope>NUCLEOTIDE SEQUENCE [LARGE SCALE GENOMIC DNA]</scope>
    <source>
        <strain evidence="2 3">ATCC 49870</strain>
    </source>
</reference>
<dbReference type="Proteomes" id="UP001327459">
    <property type="component" value="Chromosome"/>
</dbReference>
<evidence type="ECO:0000256" key="1">
    <source>
        <dbReference type="SAM" id="SignalP"/>
    </source>
</evidence>
<dbReference type="Gene3D" id="1.20.120.10">
    <property type="entry name" value="Cytochrome c/b562"/>
    <property type="match status" value="1"/>
</dbReference>
<proteinExistence type="predicted"/>
<dbReference type="RefSeq" id="WP_322521443.1">
    <property type="nucleotide sequence ID" value="NZ_CP140153.1"/>
</dbReference>
<evidence type="ECO:0008006" key="4">
    <source>
        <dbReference type="Google" id="ProtNLM"/>
    </source>
</evidence>
<keyword evidence="1" id="KW-0732">Signal</keyword>
<sequence length="159" mass="17507">MTNRYDRLQSPANRRWASRRWTLLGGLALLAIPALSPADPGVPDPRQNLGFTAGEKAVFLADMRQMLGSVQQIMQGIADDDREKIIAAAQRSGNRMARNTPASIREKTPPAFKAIGGPMHMAFEEIAIRAETDPLEDITAMTAEAMNQCMACHARFRVD</sequence>
<dbReference type="InterPro" id="IPR010980">
    <property type="entry name" value="Cyt_c/b562"/>
</dbReference>
<feature type="chain" id="PRO_5045624021" description="Cytochrome C" evidence="1">
    <location>
        <begin position="39"/>
        <end position="159"/>
    </location>
</feature>
<evidence type="ECO:0000313" key="3">
    <source>
        <dbReference type="Proteomes" id="UP001327459"/>
    </source>
</evidence>